<evidence type="ECO:0000313" key="2">
    <source>
        <dbReference type="Proteomes" id="UP001497623"/>
    </source>
</evidence>
<protein>
    <submittedName>
        <fullName evidence="1">Uncharacterized protein</fullName>
    </submittedName>
</protein>
<comment type="caution">
    <text evidence="1">The sequence shown here is derived from an EMBL/GenBank/DDBJ whole genome shotgun (WGS) entry which is preliminary data.</text>
</comment>
<sequence length="108" mass="11999">GNTNALELHTTIRGIYVFGSHLVKKNTHTQKTNTQQTQTTHTAHLFNTGSSALAFFCKLNTNIIVKWYEFIGFIDISSILINNISKASIVLPKHGYAGMLIGAWSFVM</sequence>
<feature type="non-terminal residue" evidence="1">
    <location>
        <position position="1"/>
    </location>
</feature>
<dbReference type="EMBL" id="CAXKWB010003945">
    <property type="protein sequence ID" value="CAL4071160.1"/>
    <property type="molecule type" value="Genomic_DNA"/>
</dbReference>
<accession>A0AAV2Q6I9</accession>
<keyword evidence="2" id="KW-1185">Reference proteome</keyword>
<evidence type="ECO:0000313" key="1">
    <source>
        <dbReference type="EMBL" id="CAL4071160.1"/>
    </source>
</evidence>
<dbReference type="Proteomes" id="UP001497623">
    <property type="component" value="Unassembled WGS sequence"/>
</dbReference>
<dbReference type="AlphaFoldDB" id="A0AAV2Q6I9"/>
<proteinExistence type="predicted"/>
<organism evidence="1 2">
    <name type="scientific">Meganyctiphanes norvegica</name>
    <name type="common">Northern krill</name>
    <name type="synonym">Thysanopoda norvegica</name>
    <dbReference type="NCBI Taxonomy" id="48144"/>
    <lineage>
        <taxon>Eukaryota</taxon>
        <taxon>Metazoa</taxon>
        <taxon>Ecdysozoa</taxon>
        <taxon>Arthropoda</taxon>
        <taxon>Crustacea</taxon>
        <taxon>Multicrustacea</taxon>
        <taxon>Malacostraca</taxon>
        <taxon>Eumalacostraca</taxon>
        <taxon>Eucarida</taxon>
        <taxon>Euphausiacea</taxon>
        <taxon>Euphausiidae</taxon>
        <taxon>Meganyctiphanes</taxon>
    </lineage>
</organism>
<gene>
    <name evidence="1" type="ORF">MNOR_LOCUS8453</name>
</gene>
<name>A0AAV2Q6I9_MEGNR</name>
<reference evidence="1 2" key="1">
    <citation type="submission" date="2024-05" db="EMBL/GenBank/DDBJ databases">
        <authorList>
            <person name="Wallberg A."/>
        </authorList>
    </citation>
    <scope>NUCLEOTIDE SEQUENCE [LARGE SCALE GENOMIC DNA]</scope>
</reference>